<dbReference type="Pfam" id="PF19054">
    <property type="entry name" value="DUF5753"/>
    <property type="match status" value="1"/>
</dbReference>
<dbReference type="InterPro" id="IPR001387">
    <property type="entry name" value="Cro/C1-type_HTH"/>
</dbReference>
<keyword evidence="3" id="KW-1185">Reference proteome</keyword>
<gene>
    <name evidence="2" type="ORF">NE857_21145</name>
</gene>
<dbReference type="Pfam" id="PF13560">
    <property type="entry name" value="HTH_31"/>
    <property type="match status" value="1"/>
</dbReference>
<organism evidence="2 3">
    <name type="scientific">Nocardiopsis exhalans</name>
    <dbReference type="NCBI Taxonomy" id="163604"/>
    <lineage>
        <taxon>Bacteria</taxon>
        <taxon>Bacillati</taxon>
        <taxon>Actinomycetota</taxon>
        <taxon>Actinomycetes</taxon>
        <taxon>Streptosporangiales</taxon>
        <taxon>Nocardiopsidaceae</taxon>
        <taxon>Nocardiopsis</taxon>
    </lineage>
</organism>
<protein>
    <submittedName>
        <fullName evidence="2">Helix-turn-helix transcriptional regulator</fullName>
    </submittedName>
</protein>
<evidence type="ECO:0000313" key="2">
    <source>
        <dbReference type="EMBL" id="USY17827.1"/>
    </source>
</evidence>
<dbReference type="CDD" id="cd00093">
    <property type="entry name" value="HTH_XRE"/>
    <property type="match status" value="1"/>
</dbReference>
<evidence type="ECO:0000313" key="3">
    <source>
        <dbReference type="Proteomes" id="UP001055940"/>
    </source>
</evidence>
<dbReference type="PROSITE" id="PS50943">
    <property type="entry name" value="HTH_CROC1"/>
    <property type="match status" value="1"/>
</dbReference>
<dbReference type="SUPFAM" id="SSF47413">
    <property type="entry name" value="lambda repressor-like DNA-binding domains"/>
    <property type="match status" value="1"/>
</dbReference>
<dbReference type="RefSeq" id="WP_254417321.1">
    <property type="nucleotide sequence ID" value="NZ_BAAAJB010000011.1"/>
</dbReference>
<accession>A0ABY5D1H7</accession>
<dbReference type="InterPro" id="IPR043917">
    <property type="entry name" value="DUF5753"/>
</dbReference>
<reference evidence="2" key="1">
    <citation type="submission" date="2022-06" db="EMBL/GenBank/DDBJ databases">
        <authorList>
            <person name="Ping M."/>
        </authorList>
    </citation>
    <scope>NUCLEOTIDE SEQUENCE</scope>
    <source>
        <strain evidence="2">JCM11759T</strain>
    </source>
</reference>
<dbReference type="InterPro" id="IPR010982">
    <property type="entry name" value="Lambda_DNA-bd_dom_sf"/>
</dbReference>
<dbReference type="EMBL" id="CP099837">
    <property type="protein sequence ID" value="USY17827.1"/>
    <property type="molecule type" value="Genomic_DNA"/>
</dbReference>
<proteinExistence type="predicted"/>
<dbReference type="Proteomes" id="UP001055940">
    <property type="component" value="Chromosome"/>
</dbReference>
<dbReference type="Gene3D" id="1.10.260.40">
    <property type="entry name" value="lambda repressor-like DNA-binding domains"/>
    <property type="match status" value="1"/>
</dbReference>
<name>A0ABY5D1H7_9ACTN</name>
<feature type="domain" description="HTH cro/C1-type" evidence="1">
    <location>
        <begin position="19"/>
        <end position="72"/>
    </location>
</feature>
<dbReference type="SMART" id="SM00530">
    <property type="entry name" value="HTH_XRE"/>
    <property type="match status" value="1"/>
</dbReference>
<evidence type="ECO:0000259" key="1">
    <source>
        <dbReference type="PROSITE" id="PS50943"/>
    </source>
</evidence>
<sequence length="306" mass="33797">MARKPPVENPAIRRFGRELARLRNLAGMSQSQLAKAINVSGALVGHIERAERTPTQRFARKADEALESGGHLMGLWKDVQQAAYPEYAGSFMQALPHALMMRDYHPMIVPGLLQCEPYIRAFCRANNPMETDDYIDRVVEQRLQRQELLMESDRPVIWAIITEAVLGSLVQTPDILHSQVDRLLELTRSGRVQLQVIPANVRFDEHPGMDGPFTILSLPDRQEVTYLEGAASGDLVTEAVEVERLSLKFGSLQGVALSPGQTVEYLKNVRGEIDGQNSVAHLELQQRAGWSLRGGGGDSPNGANAG</sequence>